<keyword evidence="11 14" id="KW-0472">Membrane</keyword>
<organism evidence="15 16">
    <name type="scientific">Punica granatum</name>
    <name type="common">Pomegranate</name>
    <dbReference type="NCBI Taxonomy" id="22663"/>
    <lineage>
        <taxon>Eukaryota</taxon>
        <taxon>Viridiplantae</taxon>
        <taxon>Streptophyta</taxon>
        <taxon>Embryophyta</taxon>
        <taxon>Tracheophyta</taxon>
        <taxon>Spermatophyta</taxon>
        <taxon>Magnoliopsida</taxon>
        <taxon>eudicotyledons</taxon>
        <taxon>Gunneridae</taxon>
        <taxon>Pentapetalae</taxon>
        <taxon>rosids</taxon>
        <taxon>malvids</taxon>
        <taxon>Myrtales</taxon>
        <taxon>Lythraceae</taxon>
        <taxon>Punica</taxon>
    </lineage>
</organism>
<comment type="similarity">
    <text evidence="3 13">Belongs to the cytochrome P450 family.</text>
</comment>
<evidence type="ECO:0000313" key="18">
    <source>
        <dbReference type="RefSeq" id="XP_031375381.1"/>
    </source>
</evidence>
<dbReference type="InterPro" id="IPR001128">
    <property type="entry name" value="Cyt_P450"/>
</dbReference>
<name>A0A218W742_PUNGR</name>
<evidence type="ECO:0000256" key="10">
    <source>
        <dbReference type="ARBA" id="ARBA00023033"/>
    </source>
</evidence>
<evidence type="ECO:0000313" key="19">
    <source>
        <dbReference type="RefSeq" id="XP_031401703.1"/>
    </source>
</evidence>
<evidence type="ECO:0000256" key="11">
    <source>
        <dbReference type="ARBA" id="ARBA00023136"/>
    </source>
</evidence>
<dbReference type="InterPro" id="IPR017972">
    <property type="entry name" value="Cyt_P450_CS"/>
</dbReference>
<dbReference type="EMBL" id="MTKT01005034">
    <property type="protein sequence ID" value="OWM68309.1"/>
    <property type="molecule type" value="Genomic_DNA"/>
</dbReference>
<dbReference type="InterPro" id="IPR002403">
    <property type="entry name" value="Cyt_P450_E_grp-IV"/>
</dbReference>
<sequence length="486" mass="55313">MWHLGVLMYVVALVVVGLTQYLVYRWRNPKCNGMLPPGSMGLPLVGETFQFLVCGKSIDIPPFIKTRTQKYGQIFKTSLVGCPVVVSSEPDFNYYILQQEGKLVELWYMDSFAKLFGMSGTGKDGSSASTNSIGHIHKYIRNLVLNQVGVEAIRERILPDMEEMSWKSLSDWSTQDSLDVKNATSSMVFDFTAKRLFGYDPEKAKDKNMRERFTYLLQGLISFPLNIPGTTFHKCLESQKIGLKLMKDLIDERRAMPDKFRGDFIDQMIDGMKTESFLSDDFVMHVMFGVLLASFETISSTLTLAVMFLIEHPMVVKELEREHEEILQNREKREGKVTWNEYKSMKYTMQVVNESLRMASVAPGILRRAIQDIHINGYTIPKGWTIFVVPSALQLNPDTYEDPLAFNPSRWKDIEPSAMAKNFIPFGGGTRMCAGAEFTKAFIAVFLHVLVSNYRLEKVKGGEITRSPVLGFGNGFYVKIYNKDRI</sequence>
<evidence type="ECO:0000256" key="4">
    <source>
        <dbReference type="ARBA" id="ARBA00022617"/>
    </source>
</evidence>
<evidence type="ECO:0000256" key="6">
    <source>
        <dbReference type="ARBA" id="ARBA00022723"/>
    </source>
</evidence>
<dbReference type="CDD" id="cd11043">
    <property type="entry name" value="CYP90-like"/>
    <property type="match status" value="1"/>
</dbReference>
<keyword evidence="6 12" id="KW-0479">Metal-binding</keyword>
<dbReference type="GeneID" id="116189798"/>
<dbReference type="GO" id="GO:0005506">
    <property type="term" value="F:iron ion binding"/>
    <property type="evidence" value="ECO:0007669"/>
    <property type="project" value="InterPro"/>
</dbReference>
<dbReference type="PANTHER" id="PTHR24286">
    <property type="entry name" value="CYTOCHROME P450 26"/>
    <property type="match status" value="1"/>
</dbReference>
<keyword evidence="8 13" id="KW-0560">Oxidoreductase</keyword>
<evidence type="ECO:0000256" key="5">
    <source>
        <dbReference type="ARBA" id="ARBA00022692"/>
    </source>
</evidence>
<evidence type="ECO:0000256" key="3">
    <source>
        <dbReference type="ARBA" id="ARBA00010617"/>
    </source>
</evidence>
<proteinExistence type="inferred from homology"/>
<keyword evidence="10 13" id="KW-0503">Monooxygenase</keyword>
<dbReference type="GO" id="GO:0016020">
    <property type="term" value="C:membrane"/>
    <property type="evidence" value="ECO:0007669"/>
    <property type="project" value="UniProtKB-SubCell"/>
</dbReference>
<feature type="binding site" description="axial binding residue" evidence="12">
    <location>
        <position position="433"/>
    </location>
    <ligand>
        <name>heme</name>
        <dbReference type="ChEBI" id="CHEBI:30413"/>
    </ligand>
    <ligandPart>
        <name>Fe</name>
        <dbReference type="ChEBI" id="CHEBI:18248"/>
    </ligandPart>
</feature>
<evidence type="ECO:0000256" key="13">
    <source>
        <dbReference type="RuleBase" id="RU000461"/>
    </source>
</evidence>
<keyword evidence="5 14" id="KW-0812">Transmembrane</keyword>
<feature type="transmembrane region" description="Helical" evidence="14">
    <location>
        <begin position="6"/>
        <end position="24"/>
    </location>
</feature>
<dbReference type="PRINTS" id="PR00385">
    <property type="entry name" value="P450"/>
</dbReference>
<dbReference type="PANTHER" id="PTHR24286:SF90">
    <property type="entry name" value="CYTOCHROME P450"/>
    <property type="match status" value="1"/>
</dbReference>
<dbReference type="Proteomes" id="UP000197138">
    <property type="component" value="Unassembled WGS sequence"/>
</dbReference>
<evidence type="ECO:0000256" key="1">
    <source>
        <dbReference type="ARBA" id="ARBA00001971"/>
    </source>
</evidence>
<dbReference type="RefSeq" id="XP_031375381.1">
    <property type="nucleotide sequence ID" value="XM_031519521.1"/>
</dbReference>
<evidence type="ECO:0000256" key="14">
    <source>
        <dbReference type="SAM" id="Phobius"/>
    </source>
</evidence>
<evidence type="ECO:0000256" key="7">
    <source>
        <dbReference type="ARBA" id="ARBA00022989"/>
    </source>
</evidence>
<dbReference type="Gene3D" id="1.10.630.10">
    <property type="entry name" value="Cytochrome P450"/>
    <property type="match status" value="1"/>
</dbReference>
<dbReference type="PRINTS" id="PR00465">
    <property type="entry name" value="EP450IV"/>
</dbReference>
<accession>A0A218W742</accession>
<dbReference type="Pfam" id="PF00067">
    <property type="entry name" value="p450"/>
    <property type="match status" value="1"/>
</dbReference>
<keyword evidence="17" id="KW-1185">Reference proteome</keyword>
<dbReference type="GO" id="GO:0020037">
    <property type="term" value="F:heme binding"/>
    <property type="evidence" value="ECO:0007669"/>
    <property type="project" value="InterPro"/>
</dbReference>
<reference evidence="17" key="3">
    <citation type="journal article" date="2020" name="Plant Biotechnol. J.">
        <title>The pomegranate (Punica granatum L.) draft genome dissects genetic divergence between soft- and hard-seeded cultivars.</title>
        <authorList>
            <person name="Luo X."/>
            <person name="Li H."/>
            <person name="Wu Z."/>
            <person name="Yao W."/>
            <person name="Zhao P."/>
            <person name="Cao D."/>
            <person name="Yu H."/>
            <person name="Li K."/>
            <person name="Poudel K."/>
            <person name="Zhao D."/>
            <person name="Zhang F."/>
            <person name="Xia X."/>
            <person name="Chen L."/>
            <person name="Wang Q."/>
            <person name="Jing D."/>
            <person name="Cao S."/>
        </authorList>
    </citation>
    <scope>NUCLEOTIDE SEQUENCE [LARGE SCALE GENOMIC DNA]</scope>
</reference>
<evidence type="ECO:0000256" key="2">
    <source>
        <dbReference type="ARBA" id="ARBA00004167"/>
    </source>
</evidence>
<dbReference type="AlphaFoldDB" id="A0A218W742"/>
<reference evidence="16" key="1">
    <citation type="journal article" date="2017" name="Plant J.">
        <title>The pomegranate (Punica granatum L.) genome and the genomics of punicalagin biosynthesis.</title>
        <authorList>
            <person name="Qin G."/>
            <person name="Xu C."/>
            <person name="Ming R."/>
            <person name="Tang H."/>
            <person name="Guyot R."/>
            <person name="Kramer E.M."/>
            <person name="Hu Y."/>
            <person name="Yi X."/>
            <person name="Qi Y."/>
            <person name="Xu X."/>
            <person name="Gao Z."/>
            <person name="Pan H."/>
            <person name="Jian J."/>
            <person name="Tian Y."/>
            <person name="Yue Z."/>
            <person name="Xu Y."/>
        </authorList>
    </citation>
    <scope>NUCLEOTIDE SEQUENCE [LARGE SCALE GENOMIC DNA]</scope>
    <source>
        <strain evidence="16">cv. Dabenzi</strain>
    </source>
</reference>
<dbReference type="SUPFAM" id="SSF48264">
    <property type="entry name" value="Cytochrome P450"/>
    <property type="match status" value="1"/>
</dbReference>
<dbReference type="RefSeq" id="XP_031401703.1">
    <property type="nucleotide sequence ID" value="XM_031545843.1"/>
</dbReference>
<keyword evidence="4 12" id="KW-0349">Heme</keyword>
<keyword evidence="9 12" id="KW-0408">Iron</keyword>
<dbReference type="GO" id="GO:0016132">
    <property type="term" value="P:brassinosteroid biosynthetic process"/>
    <property type="evidence" value="ECO:0007669"/>
    <property type="project" value="TreeGrafter"/>
</dbReference>
<evidence type="ECO:0000313" key="15">
    <source>
        <dbReference type="EMBL" id="OWM68309.1"/>
    </source>
</evidence>
<dbReference type="GO" id="GO:0010268">
    <property type="term" value="P:brassinosteroid homeostasis"/>
    <property type="evidence" value="ECO:0007669"/>
    <property type="project" value="TreeGrafter"/>
</dbReference>
<dbReference type="InterPro" id="IPR036396">
    <property type="entry name" value="Cyt_P450_sf"/>
</dbReference>
<dbReference type="FunFam" id="1.10.630.10:FF:000020">
    <property type="entry name" value="Cytochrome P450 family protein"/>
    <property type="match status" value="1"/>
</dbReference>
<dbReference type="GO" id="GO:0004497">
    <property type="term" value="F:monooxygenase activity"/>
    <property type="evidence" value="ECO:0007669"/>
    <property type="project" value="UniProtKB-KW"/>
</dbReference>
<feature type="transmembrane region" description="Helical" evidence="14">
    <location>
        <begin position="282"/>
        <end position="310"/>
    </location>
</feature>
<dbReference type="PROSITE" id="PS00086">
    <property type="entry name" value="CYTOCHROME_P450"/>
    <property type="match status" value="1"/>
</dbReference>
<reference evidence="15" key="2">
    <citation type="submission" date="2017-06" db="EMBL/GenBank/DDBJ databases">
        <title>The pomegranate genome and the genomics of punicalagin biosynthesis.</title>
        <authorList>
            <person name="Xu C."/>
        </authorList>
    </citation>
    <scope>NUCLEOTIDE SEQUENCE [LARGE SCALE GENOMIC DNA]</scope>
    <source>
        <tissue evidence="15">Fresh leaf</tissue>
    </source>
</reference>
<reference evidence="18 19" key="4">
    <citation type="submission" date="2025-04" db="UniProtKB">
        <authorList>
            <consortium name="RefSeq"/>
        </authorList>
    </citation>
    <scope>IDENTIFICATION</scope>
    <source>
        <tissue evidence="18 19">Leaf</tissue>
    </source>
</reference>
<evidence type="ECO:0000256" key="12">
    <source>
        <dbReference type="PIRSR" id="PIRSR602403-1"/>
    </source>
</evidence>
<dbReference type="OrthoDB" id="1372046at2759"/>
<dbReference type="GO" id="GO:0016125">
    <property type="term" value="P:sterol metabolic process"/>
    <property type="evidence" value="ECO:0007669"/>
    <property type="project" value="TreeGrafter"/>
</dbReference>
<evidence type="ECO:0000313" key="16">
    <source>
        <dbReference type="Proteomes" id="UP000197138"/>
    </source>
</evidence>
<gene>
    <name evidence="18" type="primary">LOC116189798</name>
    <name evidence="19" type="synonym">LOC116211447</name>
    <name evidence="15" type="ORF">CDL15_Pgr004791</name>
</gene>
<dbReference type="GO" id="GO:0016705">
    <property type="term" value="F:oxidoreductase activity, acting on paired donors, with incorporation or reduction of molecular oxygen"/>
    <property type="evidence" value="ECO:0007669"/>
    <property type="project" value="InterPro"/>
</dbReference>
<keyword evidence="7 14" id="KW-1133">Transmembrane helix</keyword>
<protein>
    <submittedName>
        <fullName evidence="18 19">Cytochrome P450 87A3-like</fullName>
    </submittedName>
</protein>
<dbReference type="Proteomes" id="UP000515151">
    <property type="component" value="Chromosome 6"/>
</dbReference>
<evidence type="ECO:0000313" key="17">
    <source>
        <dbReference type="Proteomes" id="UP000515151"/>
    </source>
</evidence>
<comment type="cofactor">
    <cofactor evidence="1 12">
        <name>heme</name>
        <dbReference type="ChEBI" id="CHEBI:30413"/>
    </cofactor>
</comment>
<evidence type="ECO:0000256" key="9">
    <source>
        <dbReference type="ARBA" id="ARBA00023004"/>
    </source>
</evidence>
<evidence type="ECO:0000256" key="8">
    <source>
        <dbReference type="ARBA" id="ARBA00023002"/>
    </source>
</evidence>
<comment type="subcellular location">
    <subcellularLocation>
        <location evidence="2">Membrane</location>
        <topology evidence="2">Single-pass membrane protein</topology>
    </subcellularLocation>
</comment>